<dbReference type="PANTHER" id="PTHR43849:SF2">
    <property type="entry name" value="BLL3936 PROTEIN"/>
    <property type="match status" value="1"/>
</dbReference>
<sequence length="668" mass="68268">MTGSSGAEYQRPARRNDPRSLGTTVVTAAAVCFWAAMLYALHPELVPLGQESVSRMTVATIVLGGVLAVYALESCRRALAADNQLEAAALGVAFGAVFLGSGYVYRNGIELVGRSELTLAGTAAALALFVVVWYSVWREIGVVPAGLVGLALAYAAVGSSLPDPIGHGGLEVDTVVLQLAIGSGVHGSFVQTTGLEIALVVLYAALVVTTGGAEVLRSAATYTSSRLGAARAWALGSALLASVSGSYLANADLLRSRSVPALSERGLRERTAAGIEAAASTVGQVLPPTVFVAGILGATLVPELTLTNVVVAGLFPAAIAVICFLVALRFVIDEADRGEDGASSQSGEGTTAPRSPEPTHARGELAICGVRFVLPIVAFVGLYYGDIAVTVSQAMVWAILLAVFLGIVVPVAQSVYRPRATEPSYHRPTTAFGTALGDTARGLRLGALVLAPVVIVVAAIGIVTELLLVTEATGLFLNASTALEAWPLALVVFAMIVAALGTPGLPTAVGTAFVGSLVVVGGGQEPTDLSPFFVTLYVVAGAALLPPVAVAAARTARTDTVETWAVSSVALRLLAPLYVLPFAFVSRPELVSPSPTLESLSVGLLTLVGGLAVVYASNAPIPLSRGTRWLARGVVGTLGAAAMVAPTTTLQLLFAPAAVVAVAVVRRR</sequence>
<keyword evidence="2" id="KW-0812">Transmembrane</keyword>
<feature type="transmembrane region" description="Helical" evidence="2">
    <location>
        <begin position="197"/>
        <end position="216"/>
    </location>
</feature>
<proteinExistence type="predicted"/>
<organism evidence="4 5">
    <name type="scientific">Natronorubrum daqingense</name>
    <dbReference type="NCBI Taxonomy" id="588898"/>
    <lineage>
        <taxon>Archaea</taxon>
        <taxon>Methanobacteriati</taxon>
        <taxon>Methanobacteriota</taxon>
        <taxon>Stenosarchaea group</taxon>
        <taxon>Halobacteria</taxon>
        <taxon>Halobacteriales</taxon>
        <taxon>Natrialbaceae</taxon>
        <taxon>Natronorubrum</taxon>
    </lineage>
</organism>
<feature type="transmembrane region" description="Helical" evidence="2">
    <location>
        <begin position="85"/>
        <end position="105"/>
    </location>
</feature>
<dbReference type="KEGG" id="hda:BB347_12110"/>
<evidence type="ECO:0000259" key="3">
    <source>
        <dbReference type="Pfam" id="PF06808"/>
    </source>
</evidence>
<feature type="transmembrane region" description="Helical" evidence="2">
    <location>
        <begin position="597"/>
        <end position="617"/>
    </location>
</feature>
<dbReference type="EMBL" id="CP019327">
    <property type="protein sequence ID" value="APX97296.1"/>
    <property type="molecule type" value="Genomic_DNA"/>
</dbReference>
<dbReference type="PANTHER" id="PTHR43849">
    <property type="entry name" value="BLL3936 PROTEIN"/>
    <property type="match status" value="1"/>
</dbReference>
<keyword evidence="2" id="KW-0472">Membrane</keyword>
<feature type="transmembrane region" description="Helical" evidence="2">
    <location>
        <begin position="532"/>
        <end position="552"/>
    </location>
</feature>
<feature type="transmembrane region" description="Helical" evidence="2">
    <location>
        <begin position="445"/>
        <end position="468"/>
    </location>
</feature>
<keyword evidence="2" id="KW-1133">Transmembrane helix</keyword>
<name>A0A1P8RF67_9EURY</name>
<evidence type="ECO:0000256" key="2">
    <source>
        <dbReference type="SAM" id="Phobius"/>
    </source>
</evidence>
<evidence type="ECO:0000256" key="1">
    <source>
        <dbReference type="SAM" id="MobiDB-lite"/>
    </source>
</evidence>
<feature type="transmembrane region" description="Helical" evidence="2">
    <location>
        <begin position="53"/>
        <end position="73"/>
    </location>
</feature>
<protein>
    <recommendedName>
        <fullName evidence="3">TRAP C4-dicarboxylate transport system permease DctM subunit domain-containing protein</fullName>
    </recommendedName>
</protein>
<dbReference type="Pfam" id="PF06808">
    <property type="entry name" value="DctM"/>
    <property type="match status" value="1"/>
</dbReference>
<dbReference type="AlphaFoldDB" id="A0A1P8RF67"/>
<dbReference type="GeneID" id="30956699"/>
<feature type="transmembrane region" description="Helical" evidence="2">
    <location>
        <begin position="488"/>
        <end position="520"/>
    </location>
</feature>
<feature type="transmembrane region" description="Helical" evidence="2">
    <location>
        <begin position="309"/>
        <end position="332"/>
    </location>
</feature>
<dbReference type="RefSeq" id="WP_076584368.1">
    <property type="nucleotide sequence ID" value="NZ_CP019327.1"/>
</dbReference>
<evidence type="ECO:0000313" key="5">
    <source>
        <dbReference type="Proteomes" id="UP000187321"/>
    </source>
</evidence>
<feature type="domain" description="TRAP C4-dicarboxylate transport system permease DctM subunit" evidence="3">
    <location>
        <begin position="160"/>
        <end position="571"/>
    </location>
</feature>
<accession>A0A1P8RF67</accession>
<feature type="compositionally biased region" description="Polar residues" evidence="1">
    <location>
        <begin position="342"/>
        <end position="353"/>
    </location>
</feature>
<dbReference type="InterPro" id="IPR010656">
    <property type="entry name" value="DctM"/>
</dbReference>
<reference evidence="4 5" key="1">
    <citation type="submission" date="2017-01" db="EMBL/GenBank/DDBJ databases">
        <title>Complete genome sequence of Haloterrigena daqingensis type strain (JX313T).</title>
        <authorList>
            <person name="Shuang W."/>
        </authorList>
    </citation>
    <scope>NUCLEOTIDE SEQUENCE [LARGE SCALE GENOMIC DNA]</scope>
    <source>
        <strain evidence="4 5">JX313</strain>
    </source>
</reference>
<feature type="transmembrane region" description="Helical" evidence="2">
    <location>
        <begin position="21"/>
        <end position="41"/>
    </location>
</feature>
<gene>
    <name evidence="4" type="ORF">BB347_12110</name>
</gene>
<feature type="transmembrane region" description="Helical" evidence="2">
    <location>
        <begin position="117"/>
        <end position="136"/>
    </location>
</feature>
<feature type="region of interest" description="Disordered" evidence="1">
    <location>
        <begin position="338"/>
        <end position="360"/>
    </location>
</feature>
<feature type="transmembrane region" description="Helical" evidence="2">
    <location>
        <begin position="143"/>
        <end position="161"/>
    </location>
</feature>
<feature type="transmembrane region" description="Helical" evidence="2">
    <location>
        <begin position="637"/>
        <end position="665"/>
    </location>
</feature>
<feature type="transmembrane region" description="Helical" evidence="2">
    <location>
        <begin position="365"/>
        <end position="384"/>
    </location>
</feature>
<feature type="transmembrane region" description="Helical" evidence="2">
    <location>
        <begin position="396"/>
        <end position="416"/>
    </location>
</feature>
<evidence type="ECO:0000313" key="4">
    <source>
        <dbReference type="EMBL" id="APX97296.1"/>
    </source>
</evidence>
<dbReference type="OrthoDB" id="386716at2157"/>
<feature type="transmembrane region" description="Helical" evidence="2">
    <location>
        <begin position="564"/>
        <end position="585"/>
    </location>
</feature>
<dbReference type="Proteomes" id="UP000187321">
    <property type="component" value="Chromosome"/>
</dbReference>